<accession>A0A6I2UHZ3</accession>
<dbReference type="Proteomes" id="UP000433181">
    <property type="component" value="Unassembled WGS sequence"/>
</dbReference>
<dbReference type="GeneID" id="96779249"/>
<reference evidence="1 2" key="1">
    <citation type="submission" date="2019-08" db="EMBL/GenBank/DDBJ databases">
        <title>In-depth cultivation of the pig gut microbiome towards novel bacterial diversity and tailored functional studies.</title>
        <authorList>
            <person name="Wylensek D."/>
            <person name="Hitch T.C.A."/>
            <person name="Clavel T."/>
        </authorList>
    </citation>
    <scope>NUCLEOTIDE SEQUENCE [LARGE SCALE GENOMIC DNA]</scope>
    <source>
        <strain evidence="1 2">WCA-693-APC-5D-A</strain>
    </source>
</reference>
<evidence type="ECO:0000313" key="1">
    <source>
        <dbReference type="EMBL" id="MSU09309.1"/>
    </source>
</evidence>
<dbReference type="AlphaFoldDB" id="A0A6I2UHZ3"/>
<name>A0A6I2UHZ3_9FIRM</name>
<protein>
    <submittedName>
        <fullName evidence="1">Helix-turn-helix domain-containing protein</fullName>
    </submittedName>
</protein>
<evidence type="ECO:0000313" key="2">
    <source>
        <dbReference type="Proteomes" id="UP000433181"/>
    </source>
</evidence>
<proteinExistence type="predicted"/>
<keyword evidence="2" id="KW-1185">Reference proteome</keyword>
<gene>
    <name evidence="1" type="ORF">FYJ84_09965</name>
</gene>
<comment type="caution">
    <text evidence="1">The sequence shown here is derived from an EMBL/GenBank/DDBJ whole genome shotgun (WGS) entry which is preliminary data.</text>
</comment>
<dbReference type="EMBL" id="VUNR01000020">
    <property type="protein sequence ID" value="MSU09309.1"/>
    <property type="molecule type" value="Genomic_DNA"/>
</dbReference>
<dbReference type="RefSeq" id="WP_154407480.1">
    <property type="nucleotide sequence ID" value="NZ_JAQXJM010000071.1"/>
</dbReference>
<sequence>MIGYFLSSIRSRCGFTPDMMAAAMGMRRDEYDRLERERRVATRDERALLESMCANLRIAV</sequence>
<organism evidence="1 2">
    <name type="scientific">Anaerovibrio slackiae</name>
    <dbReference type="NCBI Taxonomy" id="2652309"/>
    <lineage>
        <taxon>Bacteria</taxon>
        <taxon>Bacillati</taxon>
        <taxon>Bacillota</taxon>
        <taxon>Negativicutes</taxon>
        <taxon>Selenomonadales</taxon>
        <taxon>Selenomonadaceae</taxon>
        <taxon>Anaerovibrio</taxon>
    </lineage>
</organism>